<evidence type="ECO:0000313" key="3">
    <source>
        <dbReference type="Proteomes" id="UP000604046"/>
    </source>
</evidence>
<name>A0A812R1F6_9DINO</name>
<reference evidence="2" key="1">
    <citation type="submission" date="2021-02" db="EMBL/GenBank/DDBJ databases">
        <authorList>
            <person name="Dougan E. K."/>
            <person name="Rhodes N."/>
            <person name="Thang M."/>
            <person name="Chan C."/>
        </authorList>
    </citation>
    <scope>NUCLEOTIDE SEQUENCE</scope>
</reference>
<protein>
    <submittedName>
        <fullName evidence="2">Uncharacterized protein</fullName>
    </submittedName>
</protein>
<evidence type="ECO:0000313" key="2">
    <source>
        <dbReference type="EMBL" id="CAE7413141.1"/>
    </source>
</evidence>
<dbReference type="AlphaFoldDB" id="A0A812R1F6"/>
<organism evidence="2 3">
    <name type="scientific">Symbiodinium natans</name>
    <dbReference type="NCBI Taxonomy" id="878477"/>
    <lineage>
        <taxon>Eukaryota</taxon>
        <taxon>Sar</taxon>
        <taxon>Alveolata</taxon>
        <taxon>Dinophyceae</taxon>
        <taxon>Suessiales</taxon>
        <taxon>Symbiodiniaceae</taxon>
        <taxon>Symbiodinium</taxon>
    </lineage>
</organism>
<keyword evidence="3" id="KW-1185">Reference proteome</keyword>
<evidence type="ECO:0000256" key="1">
    <source>
        <dbReference type="SAM" id="MobiDB-lite"/>
    </source>
</evidence>
<comment type="caution">
    <text evidence="2">The sequence shown here is derived from an EMBL/GenBank/DDBJ whole genome shotgun (WGS) entry which is preliminary data.</text>
</comment>
<sequence>MDGATPDSSVRWGALLATLLVLLMAPASLMFSDGWSSLPPSLFQRRSSATGTSAVKLHTQPPGSNDSQAPTTCADVPKSFLQELRCPDQPNFSVPGEVRDVPGIDGNFHTSDFLADREKVINTCLGHRRNLSKRWPDHFGNAWFLWAEEFTDRSVCGPSRFAAASLDRKFLRLPYCADSDLRENRSQRDLCRRWTHARNFDGQLPTCVWYSFGFNIALAELQEEWIRGTYFALKSHGLEQEPACSHVETLPVGAVFAAIHMRCGDIARKGGFSRHYMLDPAWLRNFLPVVTEGIQHIVLLGNRKAHGGGSGLTCNSKFDKMADFIANITKAKVHIAPELFGLIGLLRDIRCMTQSLHLIISSFGSSIGYVLSLLHRGCASYQPYPKASASKFIDLINMHRLRSSQRFIDVDRRMFF</sequence>
<gene>
    <name evidence="2" type="ORF">SNAT2548_LOCUS22470</name>
</gene>
<feature type="compositionally biased region" description="Polar residues" evidence="1">
    <location>
        <begin position="61"/>
        <end position="71"/>
    </location>
</feature>
<proteinExistence type="predicted"/>
<dbReference type="Proteomes" id="UP000604046">
    <property type="component" value="Unassembled WGS sequence"/>
</dbReference>
<feature type="region of interest" description="Disordered" evidence="1">
    <location>
        <begin position="52"/>
        <end position="71"/>
    </location>
</feature>
<accession>A0A812R1F6</accession>
<dbReference type="EMBL" id="CAJNDS010002290">
    <property type="protein sequence ID" value="CAE7413141.1"/>
    <property type="molecule type" value="Genomic_DNA"/>
</dbReference>